<dbReference type="EMBL" id="AESD01000795">
    <property type="protein sequence ID" value="EHJ10047.1"/>
    <property type="molecule type" value="Genomic_DNA"/>
</dbReference>
<sequence>MPPFDFDILYRILIFFCYSTIKPYITYFCTMETLTITEASSLLEISRQRILQLIHAKRVKGAYKTQKGWKIPLYGKTRMPRIIRGKRGRKGQWLVKRRIKPTVIHVNKGLIGSNNNRDEKDPVIIVRKGSKTTYCSEVSFNGQCKIVYRPDNQTLYAGAKVWIEVNPDTKISLKSETIILKKEVN</sequence>
<dbReference type="PATRIC" id="fig|423471.3.peg.4851"/>
<evidence type="ECO:0008006" key="3">
    <source>
        <dbReference type="Google" id="ProtNLM"/>
    </source>
</evidence>
<evidence type="ECO:0000313" key="2">
    <source>
        <dbReference type="Proteomes" id="UP000003477"/>
    </source>
</evidence>
<accession>G5JCN8</accession>
<protein>
    <recommendedName>
        <fullName evidence="3">Helix-turn-helix domain-containing protein</fullName>
    </recommendedName>
</protein>
<reference evidence="1 2" key="1">
    <citation type="journal article" date="2011" name="Front. Microbiol.">
        <title>Two Strains of Crocosphaera watsonii with Highly Conserved Genomes are Distinguished by Strain-Specific Features.</title>
        <authorList>
            <person name="Bench S.R."/>
            <person name="Ilikchyan I.N."/>
            <person name="Tripp H.J."/>
            <person name="Zehr J.P."/>
        </authorList>
    </citation>
    <scope>NUCLEOTIDE SEQUENCE [LARGE SCALE GENOMIC DNA]</scope>
    <source>
        <strain evidence="1 2">WH 0003</strain>
    </source>
</reference>
<dbReference type="AlphaFoldDB" id="G5JCN8"/>
<evidence type="ECO:0000313" key="1">
    <source>
        <dbReference type="EMBL" id="EHJ10047.1"/>
    </source>
</evidence>
<dbReference type="Proteomes" id="UP000003477">
    <property type="component" value="Unassembled WGS sequence"/>
</dbReference>
<name>G5JCN8_CROWT</name>
<proteinExistence type="predicted"/>
<organism evidence="1 2">
    <name type="scientific">Crocosphaera watsonii WH 0003</name>
    <dbReference type="NCBI Taxonomy" id="423471"/>
    <lineage>
        <taxon>Bacteria</taxon>
        <taxon>Bacillati</taxon>
        <taxon>Cyanobacteriota</taxon>
        <taxon>Cyanophyceae</taxon>
        <taxon>Oscillatoriophycideae</taxon>
        <taxon>Chroococcales</taxon>
        <taxon>Aphanothecaceae</taxon>
        <taxon>Crocosphaera</taxon>
    </lineage>
</organism>
<gene>
    <name evidence="1" type="ORF">CWATWH0003_5190</name>
</gene>
<comment type="caution">
    <text evidence="1">The sequence shown here is derived from an EMBL/GenBank/DDBJ whole genome shotgun (WGS) entry which is preliminary data.</text>
</comment>